<feature type="compositionally biased region" description="Basic and acidic residues" evidence="1">
    <location>
        <begin position="131"/>
        <end position="142"/>
    </location>
</feature>
<proteinExistence type="predicted"/>
<evidence type="ECO:0000256" key="1">
    <source>
        <dbReference type="SAM" id="MobiDB-lite"/>
    </source>
</evidence>
<geneLocation type="plasmid" evidence="2 3">
    <name>punmamed1</name>
</geneLocation>
<accession>A0ABY9UMM5</accession>
<keyword evidence="3" id="KW-1185">Reference proteome</keyword>
<keyword evidence="2" id="KW-0614">Plasmid</keyword>
<dbReference type="EMBL" id="CP134214">
    <property type="protein sequence ID" value="WND24151.1"/>
    <property type="molecule type" value="Genomic_DNA"/>
</dbReference>
<name>A0ABY9UMM5_STRVL</name>
<reference evidence="2 3" key="1">
    <citation type="submission" date="2023-09" db="EMBL/GenBank/DDBJ databases">
        <title>The genome sequence of Streptomyces anthocyanicus.</title>
        <authorList>
            <person name="Mo P."/>
        </authorList>
    </citation>
    <scope>NUCLEOTIDE SEQUENCE [LARGE SCALE GENOMIC DNA]</scope>
    <source>
        <strain evidence="2 3">JCM 4387</strain>
        <plasmid evidence="2 3">punmamed1</plasmid>
    </source>
</reference>
<sequence length="142" mass="15922">MSADGLSLNNIRNELRRLVAIAESAERPKPDTINPPEHGMAGHEWRVAQEAPFASSPPLWVVRTVDDAETRDCVYVAQPDPYVKHDWERQLDFVPMYPTDARRLAMALLAAADRADSVNQGVSSLNAWRTAKTDPPERKQMS</sequence>
<evidence type="ECO:0000313" key="2">
    <source>
        <dbReference type="EMBL" id="WND24151.1"/>
    </source>
</evidence>
<protein>
    <submittedName>
        <fullName evidence="2">Uncharacterized protein</fullName>
    </submittedName>
</protein>
<organism evidence="2 3">
    <name type="scientific">Streptomyces violaceus</name>
    <name type="common">Streptomyces venezuelae</name>
    <dbReference type="NCBI Taxonomy" id="1936"/>
    <lineage>
        <taxon>Bacteria</taxon>
        <taxon>Bacillati</taxon>
        <taxon>Actinomycetota</taxon>
        <taxon>Actinomycetes</taxon>
        <taxon>Kitasatosporales</taxon>
        <taxon>Streptomycetaceae</taxon>
        <taxon>Streptomyces</taxon>
    </lineage>
</organism>
<evidence type="ECO:0000313" key="3">
    <source>
        <dbReference type="Proteomes" id="UP001249394"/>
    </source>
</evidence>
<feature type="region of interest" description="Disordered" evidence="1">
    <location>
        <begin position="119"/>
        <end position="142"/>
    </location>
</feature>
<gene>
    <name evidence="2" type="ORF">RI060_43300</name>
</gene>
<dbReference type="Proteomes" id="UP001249394">
    <property type="component" value="Plasmid punmamed1"/>
</dbReference>